<proteinExistence type="predicted"/>
<name>A0A0F9FA40_9ZZZZ</name>
<dbReference type="AlphaFoldDB" id="A0A0F9FA40"/>
<accession>A0A0F9FA40</accession>
<comment type="caution">
    <text evidence="1">The sequence shown here is derived from an EMBL/GenBank/DDBJ whole genome shotgun (WGS) entry which is preliminary data.</text>
</comment>
<gene>
    <name evidence="1" type="ORF">LCGC14_2330410</name>
</gene>
<sequence length="80" mass="9043">MKSHNPNMCRGIQTIPYNGPEICATLSYGKKGERRRTVKVSGRLNNPRKTDNAVLTEICAKVKAQHPTAKLMSFKRKERS</sequence>
<protein>
    <submittedName>
        <fullName evidence="1">Uncharacterized protein</fullName>
    </submittedName>
</protein>
<evidence type="ECO:0000313" key="1">
    <source>
        <dbReference type="EMBL" id="KKL47947.1"/>
    </source>
</evidence>
<organism evidence="1">
    <name type="scientific">marine sediment metagenome</name>
    <dbReference type="NCBI Taxonomy" id="412755"/>
    <lineage>
        <taxon>unclassified sequences</taxon>
        <taxon>metagenomes</taxon>
        <taxon>ecological metagenomes</taxon>
    </lineage>
</organism>
<reference evidence="1" key="1">
    <citation type="journal article" date="2015" name="Nature">
        <title>Complex archaea that bridge the gap between prokaryotes and eukaryotes.</title>
        <authorList>
            <person name="Spang A."/>
            <person name="Saw J.H."/>
            <person name="Jorgensen S.L."/>
            <person name="Zaremba-Niedzwiedzka K."/>
            <person name="Martijn J."/>
            <person name="Lind A.E."/>
            <person name="van Eijk R."/>
            <person name="Schleper C."/>
            <person name="Guy L."/>
            <person name="Ettema T.J."/>
        </authorList>
    </citation>
    <scope>NUCLEOTIDE SEQUENCE</scope>
</reference>
<dbReference type="EMBL" id="LAZR01033483">
    <property type="protein sequence ID" value="KKL47947.1"/>
    <property type="molecule type" value="Genomic_DNA"/>
</dbReference>